<evidence type="ECO:0000259" key="9">
    <source>
        <dbReference type="PROSITE" id="PS50026"/>
    </source>
</evidence>
<feature type="region of interest" description="Disordered" evidence="8">
    <location>
        <begin position="2685"/>
        <end position="2752"/>
    </location>
</feature>
<dbReference type="GO" id="GO:0005509">
    <property type="term" value="F:calcium ion binding"/>
    <property type="evidence" value="ECO:0007669"/>
    <property type="project" value="InterPro"/>
</dbReference>
<evidence type="ECO:0000256" key="3">
    <source>
        <dbReference type="ARBA" id="ARBA00022737"/>
    </source>
</evidence>
<keyword evidence="3" id="KW-0677">Repeat</keyword>
<dbReference type="PANTHER" id="PTHR24039:SF28">
    <property type="entry name" value="EGF-LIKE DOMAIN-CONTAINING PROTEIN"/>
    <property type="match status" value="1"/>
</dbReference>
<dbReference type="Gene3D" id="2.10.70.10">
    <property type="entry name" value="Complement Module, domain 1"/>
    <property type="match status" value="2"/>
</dbReference>
<evidence type="ECO:0000256" key="5">
    <source>
        <dbReference type="ARBA" id="ARBA00023157"/>
    </source>
</evidence>
<dbReference type="EMBL" id="CDMZ01004134">
    <property type="protein sequence ID" value="CUC10470.1"/>
    <property type="molecule type" value="Genomic_DNA"/>
</dbReference>
<dbReference type="Pfam" id="PF00084">
    <property type="entry name" value="Sushi"/>
    <property type="match status" value="2"/>
</dbReference>
<sequence>MMGSPLRFRLAIDFCTHAPGNYSQYGTITSDDGSENCDINADCTNTLDTSGTRDVASFTCACNLGYRDPTAGTIGTQCDDINECQEGLDDCDPNHAHCHNNDGSFTCECHLGYHPWYPNPGAPVNGTNCYEVNECLGSTPSNVHDCDPWAVCTNTNGSFTCQCPLGFLDEIHRTGGANPAEGTLCWEINECDNSTWPANTQGFSWFSDCDVRAECANTNGSFLCNCERGYEGIGSVGNCQDWDECAVGPSNHTCNGFQTTCTNTHMSFECQCNAGYETKPGLESTDCQDINECTDLDMGAKMHDCHTNAACTNNQASFTCACLSGYEDVPGGQATGTSCRAKTCKTPTGNAAVSAPSNGNIVSQTHAGKFPDVATLSCITGYYISGTNPITCQTTGIYDDDEPSCLGVRCPAISHTAPLDVSYTNSRRYAVTSTGTATYSCDAGYDFSGTASRSCLATGAWSGLASTPTCTAAVSPSNSPAAPLLLSPDPGLKLARRLDGEDASLFDPPDTNNIPVPKVQSTIPLPKVSSHEDQEEPTHVPDGLQQSDGTRNSALEEADVPTGPARRRLTQEGISGDCAGDSHVCEARETARRRRRLSTIPTSSDYVGPAAGFVPDPLPTRGNGTMDQKYIGHLGNMNLANRPIDPDSALVWTTDGLRASSLFLTDDAFTSARLFETVPERYAQGIPLNQFPQKAMSMTREDFLLDVIDLAEPSSQLDLTMSFPRNGDDLLGGMLACLHARLDTDNDLLDGTRWPLLKITHTKATRPLLEADITKSPTDVDKGASITAWFDGNDTTKVVIEPVHVGMIFHFCVSIPTADNVNKTSEAKCGVALDGEYVEAPSNVCPLKPMVDPVNPASPVDIVVELAPKDSGQRLFSGLIGNLHLWDLAENDTVVGGPDAPHFSRVEEAVFRLSALTPGSKRGQNGGWECLEGDTWWWNSLTSLWEWNFASCGFFNWHGSWSWLFWDRMPLLTRTNSTFSTAVLNRRHIRMVTEEVFYYGVGGSLYGRSMISVPAHTIFCGQSNAEIVLPASIFPEHDAVMIADNQVRVEPLGHIVFGPYTILEEGHYHVCLCPDDREVAGGEFNDPCNEGGEFAISAPHFFLHAPYPSAVLVDDYPFKAGQIVSIPVKGVEFLHSDRIALYDDPTIACGQSVNSQSDQHVHSLLEDPDVLYRSPEMEYNADSLTSGISYKKLKTSTWAAEEPEEAARGVLDTESFTNFIFRTYTDLFKVCWCGRSIFGDSYCNSTANMTDFDKEAAKLQVSGPVPLVVTETLQTFKPFQLTINSYQDRNLTFTDESRIITIDVSDTCVRQAGETAMSTSNIDAYRLMRRNYLNVNETLGIEKYYIARDPLNVNFQNFPEIGTDDSGDDYDFHDPGAYFSDPYPAHPYSRLLTPPLDTETRQRRRICWCYHRGECATNKGLLVDIGTISVYGALTDHVYGLTQGVPQDIMVTSTASNPTAVTDAALDRICIVEHPDASANPCQKLPTPACLQKGNIIPDYLARPNPWPETDANNEAANKFEKAISTSTSPTAKGQHILAGANDTIAKTVDDLEIVRSLYTFSEIYMRELGDFALCYCSGHLGCSKTRDAYRQMVGTVRVTGPDPEMYSNVTIGLGHPIELTVNGKPGQFAPTPSQRISFVLASQECGETMATEIVHERSWWDAQDGVVETTATTVTLKFTPVQLVVAGTYKFCWCGRSSCPRASMFNIEVGSVTVRGRYIQDGFTEIIQEVTKPIQIFSEVDLQGENRVHDRIGFISATFSCGIPQFREKAGLTGVTEGRVVDVAHNTAQLDPGLQFVAYNVTPWIPETYRICLCPWPRNCTDDASFSVNLGLAYAFGPQHQSLFMRPGEVKAIEYFITGNRSLEDHQLTIANLNDGCNSHHLGIPAGVQQFGGGYFSNVTQRNQEGTLDKFEQSDDLWQVPINDTQVVTIVSSNTTTTNGTAANADCEYLQLTVTSTCECTLVETVYKEGRTDDASELQLEMDGDDVSANHLKRYEERYRTDHWLSCTADGTDSNNTNTTNATAWQSVSPVFTQRDAKPPKASWKAPDVGFNEDASGPKTTQPTEVFNHRVGEAFSVALPTAGYYPSSRLIFIDTAGTNEADIPCGSTEALEPVDMDSLAITPTITNSTNETVYTYGTYQFWTPGTFRLCWWSGDENLLVPGCGLCEYSVHVADVSTTPNSDARVIGPETGKVVELKRNEKAEIAITGRWMPTESNVTLIIESAQRGCGTADINEGGTGVRLHEALVFDSSDNADDIAGTFKQIDFPGIEPTESHALSICYSYGGKESSDFFLTVGKIEIVTRELDPIQSQEDTADPADTTSVLQTPLRQAKVFDFTAGNNPQPAWFSAVSLRDEASAAGKERYVQTNDIWRCVLKTTEATRADCLGQRYLDEQKWNDIEYRFQYGLKEDTSRSKFVQNSIKLGHLDSTLTGYLAGSGTGRRAFRSILWWQNSDGDDCLWLVSDAAITVRCADFTTAAKVESYLSGTTSVSGTVKLDITTPVLERWNAKDPQTPYDDTGAKDRVHFVTGAETAGDLLILSVIRIAGHNSTHNGFDEIDNFVSIYKWTGSGIELGGWSEVGAGEDPEDLDASDLANAVKWAMPLRHIAIDEHQISRDNRQQGDHFFSDIAVDVYKNGTGVGDPTGFDATVFVTDATIQTETGSVFGIVWAIRLEYLQLHHCEAPIGGGGGGGGGGSRRLKESESEDMLGDLRALDPEDTPTQRSSDGVRTETGPQKQNGRRRLAEVHSCTAL</sequence>
<keyword evidence="6" id="KW-0325">Glycoprotein</keyword>
<dbReference type="PROSITE" id="PS01186">
    <property type="entry name" value="EGF_2"/>
    <property type="match status" value="1"/>
</dbReference>
<evidence type="ECO:0000256" key="7">
    <source>
        <dbReference type="PROSITE-ProRule" id="PRU00076"/>
    </source>
</evidence>
<dbReference type="PROSITE" id="PS01187">
    <property type="entry name" value="EGF_CA"/>
    <property type="match status" value="2"/>
</dbReference>
<gene>
    <name evidence="11" type="ORF">Cvel_1448.t2.CR1</name>
</gene>
<dbReference type="SUPFAM" id="SSF57535">
    <property type="entry name" value="Complement control module/SCR domain"/>
    <property type="match status" value="2"/>
</dbReference>
<dbReference type="VEuPathDB" id="CryptoDB:Cvel_1448"/>
<evidence type="ECO:0000256" key="6">
    <source>
        <dbReference type="ARBA" id="ARBA00023180"/>
    </source>
</evidence>
<evidence type="ECO:0000313" key="11">
    <source>
        <dbReference type="EMBL" id="CUC10470.1"/>
    </source>
</evidence>
<feature type="region of interest" description="Disordered" evidence="8">
    <location>
        <begin position="502"/>
        <end position="581"/>
    </location>
</feature>
<organism evidence="11">
    <name type="scientific">Chromera velia CCMP2878</name>
    <dbReference type="NCBI Taxonomy" id="1169474"/>
    <lineage>
        <taxon>Eukaryota</taxon>
        <taxon>Sar</taxon>
        <taxon>Alveolata</taxon>
        <taxon>Colpodellida</taxon>
        <taxon>Chromeraceae</taxon>
        <taxon>Chromera</taxon>
    </lineage>
</organism>
<dbReference type="SUPFAM" id="SSF57184">
    <property type="entry name" value="Growth factor receptor domain"/>
    <property type="match status" value="1"/>
</dbReference>
<dbReference type="CDD" id="cd00054">
    <property type="entry name" value="EGF_CA"/>
    <property type="match status" value="5"/>
</dbReference>
<name>A0A0K6S9W8_9ALVE</name>
<dbReference type="InterPro" id="IPR035976">
    <property type="entry name" value="Sushi/SCR/CCP_sf"/>
</dbReference>
<comment type="caution">
    <text evidence="7">Lacks conserved residue(s) required for the propagation of feature annotation.</text>
</comment>
<evidence type="ECO:0000259" key="10">
    <source>
        <dbReference type="PROSITE" id="PS50923"/>
    </source>
</evidence>
<proteinExistence type="predicted"/>
<dbReference type="CDD" id="cd00033">
    <property type="entry name" value="CCP"/>
    <property type="match status" value="2"/>
</dbReference>
<keyword evidence="4" id="KW-0106">Calcium</keyword>
<dbReference type="SMART" id="SM00179">
    <property type="entry name" value="EGF_CA"/>
    <property type="match status" value="5"/>
</dbReference>
<feature type="compositionally biased region" description="Gly residues" evidence="8">
    <location>
        <begin position="2685"/>
        <end position="2696"/>
    </location>
</feature>
<dbReference type="InterPro" id="IPR000742">
    <property type="entry name" value="EGF"/>
</dbReference>
<keyword evidence="5" id="KW-1015">Disulfide bond</keyword>
<feature type="domain" description="EGF-like" evidence="9">
    <location>
        <begin position="289"/>
        <end position="333"/>
    </location>
</feature>
<feature type="compositionally biased region" description="Basic and acidic residues" evidence="8">
    <location>
        <begin position="529"/>
        <end position="539"/>
    </location>
</feature>
<dbReference type="PROSITE" id="PS50923">
    <property type="entry name" value="SUSHI"/>
    <property type="match status" value="2"/>
</dbReference>
<dbReference type="InterPro" id="IPR000436">
    <property type="entry name" value="Sushi_SCR_CCP_dom"/>
</dbReference>
<dbReference type="SMART" id="SM00032">
    <property type="entry name" value="CCP"/>
    <property type="match status" value="2"/>
</dbReference>
<feature type="compositionally biased region" description="Polar residues" evidence="8">
    <location>
        <begin position="510"/>
        <end position="523"/>
    </location>
</feature>
<dbReference type="SMART" id="SM00181">
    <property type="entry name" value="EGF"/>
    <property type="match status" value="6"/>
</dbReference>
<feature type="domain" description="Sushi" evidence="10">
    <location>
        <begin position="342"/>
        <end position="407"/>
    </location>
</feature>
<feature type="domain" description="EGF-like" evidence="9">
    <location>
        <begin position="80"/>
        <end position="119"/>
    </location>
</feature>
<dbReference type="InterPro" id="IPR000152">
    <property type="entry name" value="EGF-type_Asp/Asn_hydroxyl_site"/>
</dbReference>
<reference evidence="11" key="1">
    <citation type="submission" date="2014-11" db="EMBL/GenBank/DDBJ databases">
        <title>Molecular phylogeny of cliff fern family Woodsiaceae with morphological implications.</title>
        <authorList>
            <person name="Shao Y.-Z."/>
            <person name="Wei R."/>
            <person name="Zhang X.-C."/>
        </authorList>
    </citation>
    <scope>NUCLEOTIDE SEQUENCE</scope>
</reference>
<dbReference type="PROSITE" id="PS00010">
    <property type="entry name" value="ASX_HYDROXYL"/>
    <property type="match status" value="4"/>
</dbReference>
<dbReference type="PROSITE" id="PS50026">
    <property type="entry name" value="EGF_3"/>
    <property type="match status" value="2"/>
</dbReference>
<dbReference type="InterPro" id="IPR009030">
    <property type="entry name" value="Growth_fac_rcpt_cys_sf"/>
</dbReference>
<feature type="compositionally biased region" description="Polar residues" evidence="8">
    <location>
        <begin position="2719"/>
        <end position="2737"/>
    </location>
</feature>
<dbReference type="Pfam" id="PF12947">
    <property type="entry name" value="EGF_3"/>
    <property type="match status" value="1"/>
</dbReference>
<dbReference type="InterPro" id="IPR024731">
    <property type="entry name" value="NELL2-like_EGF"/>
</dbReference>
<evidence type="ECO:0000256" key="4">
    <source>
        <dbReference type="ARBA" id="ARBA00022837"/>
    </source>
</evidence>
<feature type="domain" description="Sushi" evidence="10">
    <location>
        <begin position="408"/>
        <end position="472"/>
    </location>
</feature>
<evidence type="ECO:0000256" key="1">
    <source>
        <dbReference type="ARBA" id="ARBA00022536"/>
    </source>
</evidence>
<evidence type="ECO:0000256" key="2">
    <source>
        <dbReference type="ARBA" id="ARBA00022729"/>
    </source>
</evidence>
<keyword evidence="1 7" id="KW-0245">EGF-like domain</keyword>
<keyword evidence="2" id="KW-0732">Signal</keyword>
<feature type="compositionally biased region" description="Polar residues" evidence="8">
    <location>
        <begin position="544"/>
        <end position="553"/>
    </location>
</feature>
<evidence type="ECO:0000256" key="8">
    <source>
        <dbReference type="SAM" id="MobiDB-lite"/>
    </source>
</evidence>
<accession>A0A0K6S9W8</accession>
<dbReference type="InterPro" id="IPR001881">
    <property type="entry name" value="EGF-like_Ca-bd_dom"/>
</dbReference>
<dbReference type="InterPro" id="IPR049883">
    <property type="entry name" value="NOTCH1_EGF-like"/>
</dbReference>
<protein>
    <submittedName>
        <fullName evidence="11">Uncharacterized protein</fullName>
    </submittedName>
</protein>
<feature type="region of interest" description="Disordered" evidence="8">
    <location>
        <begin position="2032"/>
        <end position="2065"/>
    </location>
</feature>
<dbReference type="InterPro" id="IPR018097">
    <property type="entry name" value="EGF_Ca-bd_CS"/>
</dbReference>
<dbReference type="Pfam" id="PF07645">
    <property type="entry name" value="EGF_CA"/>
    <property type="match status" value="4"/>
</dbReference>
<dbReference type="Gene3D" id="2.10.25.10">
    <property type="entry name" value="Laminin"/>
    <property type="match status" value="6"/>
</dbReference>
<dbReference type="PANTHER" id="PTHR24039">
    <property type="entry name" value="FIBRILLIN-RELATED"/>
    <property type="match status" value="1"/>
</dbReference>